<dbReference type="PANTHER" id="PTHR19353:SF19">
    <property type="entry name" value="DELTA(5) FATTY ACID DESATURASE C-RELATED"/>
    <property type="match status" value="1"/>
</dbReference>
<dbReference type="InterPro" id="IPR005804">
    <property type="entry name" value="FA_desaturase_dom"/>
</dbReference>
<evidence type="ECO:0000256" key="2">
    <source>
        <dbReference type="SAM" id="Phobius"/>
    </source>
</evidence>
<dbReference type="RefSeq" id="WP_344007247.1">
    <property type="nucleotide sequence ID" value="NZ_BAAAMY010000005.1"/>
</dbReference>
<dbReference type="CDD" id="cd03506">
    <property type="entry name" value="Delta6-FADS-like"/>
    <property type="match status" value="1"/>
</dbReference>
<evidence type="ECO:0000259" key="3">
    <source>
        <dbReference type="Pfam" id="PF00487"/>
    </source>
</evidence>
<feature type="domain" description="Fatty acid desaturase" evidence="3">
    <location>
        <begin position="77"/>
        <end position="335"/>
    </location>
</feature>
<keyword evidence="2" id="KW-0472">Membrane</keyword>
<accession>A0ABN2PFU3</accession>
<evidence type="ECO:0000313" key="4">
    <source>
        <dbReference type="EMBL" id="GAA1920705.1"/>
    </source>
</evidence>
<dbReference type="Proteomes" id="UP001501612">
    <property type="component" value="Unassembled WGS sequence"/>
</dbReference>
<organism evidence="4 5">
    <name type="scientific">Nocardioides lentus</name>
    <dbReference type="NCBI Taxonomy" id="338077"/>
    <lineage>
        <taxon>Bacteria</taxon>
        <taxon>Bacillati</taxon>
        <taxon>Actinomycetota</taxon>
        <taxon>Actinomycetes</taxon>
        <taxon>Propionibacteriales</taxon>
        <taxon>Nocardioidaceae</taxon>
        <taxon>Nocardioides</taxon>
    </lineage>
</organism>
<proteinExistence type="predicted"/>
<dbReference type="Pfam" id="PF00487">
    <property type="entry name" value="FA_desaturase"/>
    <property type="match status" value="1"/>
</dbReference>
<evidence type="ECO:0000313" key="5">
    <source>
        <dbReference type="Proteomes" id="UP001501612"/>
    </source>
</evidence>
<dbReference type="EMBL" id="BAAAMY010000005">
    <property type="protein sequence ID" value="GAA1920705.1"/>
    <property type="molecule type" value="Genomic_DNA"/>
</dbReference>
<comment type="caution">
    <text evidence="4">The sequence shown here is derived from an EMBL/GenBank/DDBJ whole genome shotgun (WGS) entry which is preliminary data.</text>
</comment>
<dbReference type="PIRSF" id="PIRSF015921">
    <property type="entry name" value="FA_sphinglp_des"/>
    <property type="match status" value="1"/>
</dbReference>
<keyword evidence="2" id="KW-0812">Transmembrane</keyword>
<feature type="transmembrane region" description="Helical" evidence="2">
    <location>
        <begin position="115"/>
        <end position="132"/>
    </location>
</feature>
<keyword evidence="5" id="KW-1185">Reference proteome</keyword>
<dbReference type="InterPro" id="IPR012171">
    <property type="entry name" value="Fatty_acid_desaturase"/>
</dbReference>
<keyword evidence="2" id="KW-1133">Transmembrane helix</keyword>
<reference evidence="4 5" key="1">
    <citation type="journal article" date="2019" name="Int. J. Syst. Evol. Microbiol.">
        <title>The Global Catalogue of Microorganisms (GCM) 10K type strain sequencing project: providing services to taxonomists for standard genome sequencing and annotation.</title>
        <authorList>
            <consortium name="The Broad Institute Genomics Platform"/>
            <consortium name="The Broad Institute Genome Sequencing Center for Infectious Disease"/>
            <person name="Wu L."/>
            <person name="Ma J."/>
        </authorList>
    </citation>
    <scope>NUCLEOTIDE SEQUENCE [LARGE SCALE GENOMIC DNA]</scope>
    <source>
        <strain evidence="4 5">JCM 14046</strain>
    </source>
</reference>
<sequence>MSTPAVTPVPPTPGTVPRARPLPARAQRQLSLYTELSRQVRDAGLLDRRPWSYAARVAALAAGFAGATTLLLTLGRSWTQLAVAVVFAVLLTQTAFLSHDAAHRQIFGLGRRNEWASRLLGNLVVGLSYGWWTRKHSRHHANPNKIDADEDIGRGVLVWQPEDAARRTGLAAWLTARQGWLFFPMLTLEGINLHVGAARTVLGREPLPHRAVEAALLTLRLLGWPVLLLVVLGPGLGLAFLGVQLAVFGVYLGASFAPNHKGMPLVPKDSRIDFLSRQVLTSRNVRGGRWVDWLMGGLNLQVEHHLFPSMPSGSLRRARPMVRAYCAEHGVPYTEAGLRESYGIVVAHLNRVGLGDRDPFACPLVVAHRTG</sequence>
<feature type="transmembrane region" description="Helical" evidence="2">
    <location>
        <begin position="81"/>
        <end position="103"/>
    </location>
</feature>
<evidence type="ECO:0000256" key="1">
    <source>
        <dbReference type="SAM" id="MobiDB-lite"/>
    </source>
</evidence>
<dbReference type="PANTHER" id="PTHR19353">
    <property type="entry name" value="FATTY ACID DESATURASE 2"/>
    <property type="match status" value="1"/>
</dbReference>
<feature type="region of interest" description="Disordered" evidence="1">
    <location>
        <begin position="1"/>
        <end position="21"/>
    </location>
</feature>
<feature type="transmembrane region" description="Helical" evidence="2">
    <location>
        <begin position="53"/>
        <end position="75"/>
    </location>
</feature>
<name>A0ABN2PFU3_9ACTN</name>
<gene>
    <name evidence="4" type="ORF">GCM10009737_22790</name>
</gene>
<protein>
    <submittedName>
        <fullName evidence="4">Acyl-CoA desaturase</fullName>
    </submittedName>
</protein>